<protein>
    <submittedName>
        <fullName evidence="5">GGDEF domain-containing protein</fullName>
    </submittedName>
</protein>
<dbReference type="RefSeq" id="WP_102967144.1">
    <property type="nucleotide sequence ID" value="NZ_POSK01000018.1"/>
</dbReference>
<dbReference type="AlphaFoldDB" id="A0A2J8HU62"/>
<feature type="chain" id="PRO_5014408119" evidence="3">
    <location>
        <begin position="27"/>
        <end position="655"/>
    </location>
</feature>
<dbReference type="InterPro" id="IPR043128">
    <property type="entry name" value="Rev_trsase/Diguanyl_cyclase"/>
</dbReference>
<dbReference type="SMART" id="SM00267">
    <property type="entry name" value="GGDEF"/>
    <property type="match status" value="1"/>
</dbReference>
<dbReference type="Pfam" id="PF00990">
    <property type="entry name" value="GGDEF"/>
    <property type="match status" value="1"/>
</dbReference>
<evidence type="ECO:0000256" key="1">
    <source>
        <dbReference type="ARBA" id="ARBA00010333"/>
    </source>
</evidence>
<dbReference type="SUPFAM" id="SSF55073">
    <property type="entry name" value="Nucleotide cyclase"/>
    <property type="match status" value="1"/>
</dbReference>
<sequence length="655" mass="75083">MKVVQRFYHLILFLCLLAKLTGNAVAADKSTYSIAISTEDIIAETLLERVAQELSVNFELVRFAEYAPRLDAVISGEVDFASSVTYTDERAKNLIFSAPTNLEYTYLFSSTKTNIKDISTLAVPSGTVFAELMRTQNPNLQVVEFNTIAEAKDLLFSGKVEGVVDSAAQLRFMALAGMNAQLLNYQFPLKPVSLVTAKPENIELLKKMEQYLHQPERQRLIRTTAENYQFEVQRQALRKRVLFSGVDLSRPFKVIVEDYRRYGVQNDNGKVIGIAADVIFEACQLMRLECDVQTATEGDWQSMYESLRSGEIDILSPITIVPGREELVHISDRFYKTESIVVKRNGYKDGVYRTVSELISERIGVIKGGMTAKVLHRRLPHKSFRTYTTAKEQLKALLANEVDYIAMPRLTYNELVRDTRTILPIVEDHTIGTVFSYGIGIAFRKNDEGKKLSELFNEAIRLIDMNNVIKKYDYQPDWQQTLFSQKKFTKQSQQLFLVITLTLVVLSYIWHKQSITDSLTKLKNRLALYKKYKHGLYSGQILVYFDVNKFKTVNDTYGHAVGDEVLKKIAENIRHYWNCDSYRIGGDEFILIGRIREQDIERMLSNIGCFEFTDHSCRKFNVTISYGYYLSSNDDLLLDDCIHIADTQMYKAKMA</sequence>
<gene>
    <name evidence="5" type="ORF">C1N32_19495</name>
</gene>
<dbReference type="OrthoDB" id="9180959at2"/>
<accession>A0A2J8HU62</accession>
<organism evidence="5 6">
    <name type="scientific">Vibrio diazotrophicus</name>
    <dbReference type="NCBI Taxonomy" id="685"/>
    <lineage>
        <taxon>Bacteria</taxon>
        <taxon>Pseudomonadati</taxon>
        <taxon>Pseudomonadota</taxon>
        <taxon>Gammaproteobacteria</taxon>
        <taxon>Vibrionales</taxon>
        <taxon>Vibrionaceae</taxon>
        <taxon>Vibrio</taxon>
    </lineage>
</organism>
<name>A0A2J8HU62_VIBDI</name>
<keyword evidence="2 3" id="KW-0732">Signal</keyword>
<evidence type="ECO:0000313" key="6">
    <source>
        <dbReference type="Proteomes" id="UP000236449"/>
    </source>
</evidence>
<feature type="signal peptide" evidence="3">
    <location>
        <begin position="1"/>
        <end position="26"/>
    </location>
</feature>
<evidence type="ECO:0000256" key="2">
    <source>
        <dbReference type="ARBA" id="ARBA00022729"/>
    </source>
</evidence>
<dbReference type="Gene3D" id="3.40.190.10">
    <property type="entry name" value="Periplasmic binding protein-like II"/>
    <property type="match status" value="4"/>
</dbReference>
<dbReference type="SMART" id="SM00062">
    <property type="entry name" value="PBPb"/>
    <property type="match status" value="2"/>
</dbReference>
<dbReference type="Gene3D" id="3.30.70.270">
    <property type="match status" value="1"/>
</dbReference>
<evidence type="ECO:0000256" key="3">
    <source>
        <dbReference type="SAM" id="SignalP"/>
    </source>
</evidence>
<comment type="caution">
    <text evidence="5">The sequence shown here is derived from an EMBL/GenBank/DDBJ whole genome shotgun (WGS) entry which is preliminary data.</text>
</comment>
<feature type="domain" description="GGDEF" evidence="4">
    <location>
        <begin position="538"/>
        <end position="655"/>
    </location>
</feature>
<evidence type="ECO:0000259" key="4">
    <source>
        <dbReference type="PROSITE" id="PS50887"/>
    </source>
</evidence>
<dbReference type="EMBL" id="POSK01000018">
    <property type="protein sequence ID" value="PNI01817.1"/>
    <property type="molecule type" value="Genomic_DNA"/>
</dbReference>
<reference evidence="5 6" key="1">
    <citation type="submission" date="2018-01" db="EMBL/GenBank/DDBJ databases">
        <title>Draft genome sequences of six Vibrio diazotrophicus strains isolated from deep-sea sediments of the Baltic Sea.</title>
        <authorList>
            <person name="Castillo D."/>
            <person name="Vandieken V."/>
            <person name="Chiang O."/>
            <person name="Middelboe M."/>
        </authorList>
    </citation>
    <scope>NUCLEOTIDE SEQUENCE [LARGE SCALE GENOMIC DNA]</scope>
    <source>
        <strain evidence="5 6">60.27F</strain>
    </source>
</reference>
<dbReference type="PANTHER" id="PTHR35936">
    <property type="entry name" value="MEMBRANE-BOUND LYTIC MUREIN TRANSGLYCOSYLASE F"/>
    <property type="match status" value="1"/>
</dbReference>
<dbReference type="PANTHER" id="PTHR35936:SF37">
    <property type="entry name" value="AMINO ACID ABC TRANSPORTER SUBSTRATE-BINDING PROTEIN"/>
    <property type="match status" value="1"/>
</dbReference>
<dbReference type="CDD" id="cd01949">
    <property type="entry name" value="GGDEF"/>
    <property type="match status" value="1"/>
</dbReference>
<dbReference type="InterPro" id="IPR001638">
    <property type="entry name" value="Solute-binding_3/MltF_N"/>
</dbReference>
<dbReference type="SUPFAM" id="SSF53850">
    <property type="entry name" value="Periplasmic binding protein-like II"/>
    <property type="match status" value="2"/>
</dbReference>
<dbReference type="InterPro" id="IPR029787">
    <property type="entry name" value="Nucleotide_cyclase"/>
</dbReference>
<dbReference type="NCBIfam" id="TIGR00254">
    <property type="entry name" value="GGDEF"/>
    <property type="match status" value="1"/>
</dbReference>
<dbReference type="Proteomes" id="UP000236449">
    <property type="component" value="Unassembled WGS sequence"/>
</dbReference>
<comment type="similarity">
    <text evidence="1">Belongs to the bacterial solute-binding protein 3 family.</text>
</comment>
<proteinExistence type="inferred from homology"/>
<dbReference type="InterPro" id="IPR000160">
    <property type="entry name" value="GGDEF_dom"/>
</dbReference>
<dbReference type="PROSITE" id="PS50887">
    <property type="entry name" value="GGDEF"/>
    <property type="match status" value="1"/>
</dbReference>
<dbReference type="Pfam" id="PF00497">
    <property type="entry name" value="SBP_bac_3"/>
    <property type="match status" value="2"/>
</dbReference>
<evidence type="ECO:0000313" key="5">
    <source>
        <dbReference type="EMBL" id="PNI01817.1"/>
    </source>
</evidence>